<evidence type="ECO:0000256" key="5">
    <source>
        <dbReference type="ARBA" id="ARBA00022519"/>
    </source>
</evidence>
<evidence type="ECO:0000256" key="10">
    <source>
        <dbReference type="SAM" id="Phobius"/>
    </source>
</evidence>
<evidence type="ECO:0000256" key="2">
    <source>
        <dbReference type="ARBA" id="ARBA00004429"/>
    </source>
</evidence>
<protein>
    <submittedName>
        <fullName evidence="12">HemY protein</fullName>
    </submittedName>
</protein>
<feature type="domain" description="HemY N-terminal" evidence="11">
    <location>
        <begin position="27"/>
        <end position="131"/>
    </location>
</feature>
<dbReference type="InterPro" id="IPR010817">
    <property type="entry name" value="HemY_N"/>
</dbReference>
<dbReference type="InterPro" id="IPR011990">
    <property type="entry name" value="TPR-like_helical_dom_sf"/>
</dbReference>
<feature type="transmembrane region" description="Helical" evidence="10">
    <location>
        <begin position="39"/>
        <end position="59"/>
    </location>
</feature>
<gene>
    <name evidence="12" type="ORF">EDC63_10772</name>
</gene>
<keyword evidence="4" id="KW-1003">Cell membrane</keyword>
<dbReference type="Pfam" id="PF07219">
    <property type="entry name" value="HemY_N"/>
    <property type="match status" value="1"/>
</dbReference>
<dbReference type="OrthoDB" id="7053339at2"/>
<comment type="function">
    <text evidence="1">Involved in a late step of protoheme IX synthesis.</text>
</comment>
<dbReference type="Proteomes" id="UP000295367">
    <property type="component" value="Unassembled WGS sequence"/>
</dbReference>
<dbReference type="UniPathway" id="UPA00252"/>
<organism evidence="12 13">
    <name type="scientific">Sulfurirhabdus autotrophica</name>
    <dbReference type="NCBI Taxonomy" id="1706046"/>
    <lineage>
        <taxon>Bacteria</taxon>
        <taxon>Pseudomonadati</taxon>
        <taxon>Pseudomonadota</taxon>
        <taxon>Betaproteobacteria</taxon>
        <taxon>Nitrosomonadales</taxon>
        <taxon>Sulfuricellaceae</taxon>
        <taxon>Sulfurirhabdus</taxon>
    </lineage>
</organism>
<dbReference type="EMBL" id="SMCO01000007">
    <property type="protein sequence ID" value="TCV86384.1"/>
    <property type="molecule type" value="Genomic_DNA"/>
</dbReference>
<dbReference type="SUPFAM" id="SSF48452">
    <property type="entry name" value="TPR-like"/>
    <property type="match status" value="1"/>
</dbReference>
<keyword evidence="13" id="KW-1185">Reference proteome</keyword>
<evidence type="ECO:0000256" key="3">
    <source>
        <dbReference type="ARBA" id="ARBA00004744"/>
    </source>
</evidence>
<comment type="caution">
    <text evidence="12">The sequence shown here is derived from an EMBL/GenBank/DDBJ whole genome shotgun (WGS) entry which is preliminary data.</text>
</comment>
<evidence type="ECO:0000313" key="13">
    <source>
        <dbReference type="Proteomes" id="UP000295367"/>
    </source>
</evidence>
<evidence type="ECO:0000256" key="7">
    <source>
        <dbReference type="ARBA" id="ARBA00022989"/>
    </source>
</evidence>
<comment type="pathway">
    <text evidence="3">Porphyrin-containing compound metabolism; protoheme biosynthesis.</text>
</comment>
<evidence type="ECO:0000256" key="9">
    <source>
        <dbReference type="ARBA" id="ARBA00023244"/>
    </source>
</evidence>
<keyword evidence="5" id="KW-0997">Cell inner membrane</keyword>
<name>A0A4R3Y783_9PROT</name>
<keyword evidence="7 10" id="KW-1133">Transmembrane helix</keyword>
<keyword evidence="6 10" id="KW-0812">Transmembrane</keyword>
<dbReference type="NCBIfam" id="TIGR00540">
    <property type="entry name" value="TPR_hemY_coli"/>
    <property type="match status" value="1"/>
</dbReference>
<reference evidence="12 13" key="1">
    <citation type="submission" date="2019-03" db="EMBL/GenBank/DDBJ databases">
        <title>Genomic Encyclopedia of Type Strains, Phase IV (KMG-IV): sequencing the most valuable type-strain genomes for metagenomic binning, comparative biology and taxonomic classification.</title>
        <authorList>
            <person name="Goeker M."/>
        </authorList>
    </citation>
    <scope>NUCLEOTIDE SEQUENCE [LARGE SCALE GENOMIC DNA]</scope>
    <source>
        <strain evidence="12 13">DSM 100309</strain>
    </source>
</reference>
<dbReference type="AlphaFoldDB" id="A0A4R3Y783"/>
<evidence type="ECO:0000256" key="1">
    <source>
        <dbReference type="ARBA" id="ARBA00002962"/>
    </source>
</evidence>
<comment type="subcellular location">
    <subcellularLocation>
        <location evidence="2">Cell inner membrane</location>
        <topology evidence="2">Multi-pass membrane protein</topology>
    </subcellularLocation>
</comment>
<accession>A0A4R3Y783</accession>
<dbReference type="RefSeq" id="WP_124945214.1">
    <property type="nucleotide sequence ID" value="NZ_BHVT01000009.1"/>
</dbReference>
<dbReference type="GO" id="GO:0042168">
    <property type="term" value="P:heme metabolic process"/>
    <property type="evidence" value="ECO:0007669"/>
    <property type="project" value="InterPro"/>
</dbReference>
<sequence>MRGLFWILAVFGLAVAFTLAGKNTSSYVLLVYPPYRIELALNLMIALLLGIFFLGYILIRLATHTLRLPAYVRSFRLERRHKKARKITDNALLAFFEGRYEKAEKLASKAMEMQESPAITATLAARAAHEQRAFNRRDEYLMRAERLAPDESLVRLMTQADLLIDQRAFPEAMDSLKQLSVLAPKHLSAMRLELKAQQQAKNWEQVLTLVTQLEKRGAIESTQAEQLKINAYLENLKRKAQDDDKTLKAYWLKIPSAIRANTKVTFTAAQQFIKIGDDQTALSMIETSLEQQWDSNLIKLYGTCHSKDILKQLERAEKWLSTHPKDAALLLTLGKLCMRQELWGKSQSYLEASLSVEPTSETHIAFAQLLEKMKRENDACGHYRKSLELTLQQNSLPG</sequence>
<evidence type="ECO:0000313" key="12">
    <source>
        <dbReference type="EMBL" id="TCV86384.1"/>
    </source>
</evidence>
<dbReference type="GO" id="GO:0005886">
    <property type="term" value="C:plasma membrane"/>
    <property type="evidence" value="ECO:0007669"/>
    <property type="project" value="UniProtKB-SubCell"/>
</dbReference>
<evidence type="ECO:0000256" key="4">
    <source>
        <dbReference type="ARBA" id="ARBA00022475"/>
    </source>
</evidence>
<dbReference type="GO" id="GO:0006779">
    <property type="term" value="P:porphyrin-containing compound biosynthetic process"/>
    <property type="evidence" value="ECO:0007669"/>
    <property type="project" value="UniProtKB-KW"/>
</dbReference>
<dbReference type="Gene3D" id="1.25.40.10">
    <property type="entry name" value="Tetratricopeptide repeat domain"/>
    <property type="match status" value="2"/>
</dbReference>
<evidence type="ECO:0000256" key="8">
    <source>
        <dbReference type="ARBA" id="ARBA00023136"/>
    </source>
</evidence>
<keyword evidence="9" id="KW-0627">Porphyrin biosynthesis</keyword>
<dbReference type="InterPro" id="IPR005254">
    <property type="entry name" value="Heme_biosyn_assoc_TPR_pro"/>
</dbReference>
<keyword evidence="8 10" id="KW-0472">Membrane</keyword>
<proteinExistence type="predicted"/>
<evidence type="ECO:0000256" key="6">
    <source>
        <dbReference type="ARBA" id="ARBA00022692"/>
    </source>
</evidence>
<evidence type="ECO:0000259" key="11">
    <source>
        <dbReference type="Pfam" id="PF07219"/>
    </source>
</evidence>